<dbReference type="Proteomes" id="UP000677244">
    <property type="component" value="Unassembled WGS sequence"/>
</dbReference>
<dbReference type="GO" id="GO:0008168">
    <property type="term" value="F:methyltransferase activity"/>
    <property type="evidence" value="ECO:0007669"/>
    <property type="project" value="UniProtKB-KW"/>
</dbReference>
<proteinExistence type="predicted"/>
<keyword evidence="3" id="KW-1185">Reference proteome</keyword>
<dbReference type="SUPFAM" id="SSF53335">
    <property type="entry name" value="S-adenosyl-L-methionine-dependent methyltransferases"/>
    <property type="match status" value="1"/>
</dbReference>
<dbReference type="Gene3D" id="3.40.50.150">
    <property type="entry name" value="Vaccinia Virus protein VP39"/>
    <property type="match status" value="1"/>
</dbReference>
<gene>
    <name evidence="2" type="ORF">J7I42_07720</name>
</gene>
<dbReference type="RefSeq" id="WP_209138196.1">
    <property type="nucleotide sequence ID" value="NZ_JAGHKO010000001.1"/>
</dbReference>
<evidence type="ECO:0000259" key="1">
    <source>
        <dbReference type="Pfam" id="PF08242"/>
    </source>
</evidence>
<dbReference type="Pfam" id="PF08242">
    <property type="entry name" value="Methyltransf_12"/>
    <property type="match status" value="1"/>
</dbReference>
<dbReference type="CDD" id="cd02440">
    <property type="entry name" value="AdoMet_MTases"/>
    <property type="match status" value="1"/>
</dbReference>
<organism evidence="2 3">
    <name type="scientific">Niastella soli</name>
    <dbReference type="NCBI Taxonomy" id="2821487"/>
    <lineage>
        <taxon>Bacteria</taxon>
        <taxon>Pseudomonadati</taxon>
        <taxon>Bacteroidota</taxon>
        <taxon>Chitinophagia</taxon>
        <taxon>Chitinophagales</taxon>
        <taxon>Chitinophagaceae</taxon>
        <taxon>Niastella</taxon>
    </lineage>
</organism>
<dbReference type="EMBL" id="JAGHKO010000001">
    <property type="protein sequence ID" value="MBO9200140.1"/>
    <property type="molecule type" value="Genomic_DNA"/>
</dbReference>
<name>A0ABS3YRR7_9BACT</name>
<keyword evidence="2" id="KW-0489">Methyltransferase</keyword>
<dbReference type="InterPro" id="IPR029063">
    <property type="entry name" value="SAM-dependent_MTases_sf"/>
</dbReference>
<dbReference type="GO" id="GO:0032259">
    <property type="term" value="P:methylation"/>
    <property type="evidence" value="ECO:0007669"/>
    <property type="project" value="UniProtKB-KW"/>
</dbReference>
<evidence type="ECO:0000313" key="2">
    <source>
        <dbReference type="EMBL" id="MBO9200140.1"/>
    </source>
</evidence>
<sequence length="212" mass="24864">MKKSYLDTIVKHYENCLEEHGDSHLGVDWPKAEDVNKRYKVMLDIIRVADDKSKNINLLDFGCGAAHLLQYIKDQKFDNIIYSGLDVSEKFIALCKEKFSDTSFYCTDILKDNNTLTGFDYIVMNGVFTEKRELGFEEMWDYFTKMLTKVFSMANKGVAFNVMSTAVDWERDDLFHVPTDLLIKFLTAKLTRNFIIRNDYGLYEYTTYIYKK</sequence>
<feature type="domain" description="Methyltransferase type 12" evidence="1">
    <location>
        <begin position="59"/>
        <end position="130"/>
    </location>
</feature>
<dbReference type="InterPro" id="IPR013217">
    <property type="entry name" value="Methyltransf_12"/>
</dbReference>
<keyword evidence="2" id="KW-0808">Transferase</keyword>
<accession>A0ABS3YRR7</accession>
<protein>
    <submittedName>
        <fullName evidence="2">Class I SAM-dependent methyltransferase</fullName>
    </submittedName>
</protein>
<evidence type="ECO:0000313" key="3">
    <source>
        <dbReference type="Proteomes" id="UP000677244"/>
    </source>
</evidence>
<comment type="caution">
    <text evidence="2">The sequence shown here is derived from an EMBL/GenBank/DDBJ whole genome shotgun (WGS) entry which is preliminary data.</text>
</comment>
<reference evidence="2 3" key="1">
    <citation type="submission" date="2021-03" db="EMBL/GenBank/DDBJ databases">
        <title>Assistant Professor.</title>
        <authorList>
            <person name="Huq M.A."/>
        </authorList>
    </citation>
    <scope>NUCLEOTIDE SEQUENCE [LARGE SCALE GENOMIC DNA]</scope>
    <source>
        <strain evidence="2 3">MAH-29</strain>
    </source>
</reference>